<dbReference type="RefSeq" id="WP_072302736.1">
    <property type="nucleotide sequence ID" value="NZ_FPIY01000001.1"/>
</dbReference>
<dbReference type="STRING" id="76595.SAMN05660313_01098"/>
<evidence type="ECO:0000313" key="2">
    <source>
        <dbReference type="Proteomes" id="UP000183257"/>
    </source>
</evidence>
<keyword evidence="2" id="KW-1185">Reference proteome</keyword>
<organism evidence="1 2">
    <name type="scientific">Cellulophaga fucicola</name>
    <dbReference type="NCBI Taxonomy" id="76595"/>
    <lineage>
        <taxon>Bacteria</taxon>
        <taxon>Pseudomonadati</taxon>
        <taxon>Bacteroidota</taxon>
        <taxon>Flavobacteriia</taxon>
        <taxon>Flavobacteriales</taxon>
        <taxon>Flavobacteriaceae</taxon>
        <taxon>Cellulophaga</taxon>
    </lineage>
</organism>
<evidence type="ECO:0000313" key="1">
    <source>
        <dbReference type="EMBL" id="SFW29158.1"/>
    </source>
</evidence>
<protein>
    <submittedName>
        <fullName evidence="1">Uncharacterized protein</fullName>
    </submittedName>
</protein>
<proteinExistence type="predicted"/>
<gene>
    <name evidence="1" type="ORF">SAMN05660313_01098</name>
</gene>
<dbReference type="AlphaFoldDB" id="A0A1K1N4B0"/>
<reference evidence="2" key="1">
    <citation type="submission" date="2016-11" db="EMBL/GenBank/DDBJ databases">
        <authorList>
            <person name="Varghese N."/>
            <person name="Submissions S."/>
        </authorList>
    </citation>
    <scope>NUCLEOTIDE SEQUENCE [LARGE SCALE GENOMIC DNA]</scope>
    <source>
        <strain evidence="2">DSM 24786</strain>
    </source>
</reference>
<sequence>MRYFLNLILFLIFIDGSAAEWKNLKEYRQETGDTILTSQDWLTKDRLRNTIVWQQANSFNLTNNLFLEYQTIAERRDFYKWFALSIEEKGHKVVWPRMAHFISSKLSLTSRFPYNIVVKKDVVLSSKNGSEKVFNSAFKSLKKLYLQDKILSKEESKIWDNNLLYKEQYVWIVAIYKEMDAKTLKRLERIAKGKFFYGLVVPKKIRFKGDLTSPKDRYTYATETLRKHCENSYW</sequence>
<dbReference type="Proteomes" id="UP000183257">
    <property type="component" value="Unassembled WGS sequence"/>
</dbReference>
<dbReference type="OrthoDB" id="758464at2"/>
<name>A0A1K1N4B0_9FLAO</name>
<dbReference type="EMBL" id="FPIY01000001">
    <property type="protein sequence ID" value="SFW29158.1"/>
    <property type="molecule type" value="Genomic_DNA"/>
</dbReference>
<accession>A0A1K1N4B0</accession>